<dbReference type="Proteomes" id="UP000736787">
    <property type="component" value="Unassembled WGS sequence"/>
</dbReference>
<protein>
    <submittedName>
        <fullName evidence="2">Uncharacterized protein</fullName>
    </submittedName>
</protein>
<accession>A0A8T1AUK4</accession>
<organism evidence="2 6">
    <name type="scientific">Phytophthora cactorum</name>
    <dbReference type="NCBI Taxonomy" id="29920"/>
    <lineage>
        <taxon>Eukaryota</taxon>
        <taxon>Sar</taxon>
        <taxon>Stramenopiles</taxon>
        <taxon>Oomycota</taxon>
        <taxon>Peronosporomycetes</taxon>
        <taxon>Peronosporales</taxon>
        <taxon>Peronosporaceae</taxon>
        <taxon>Phytophthora</taxon>
    </lineage>
</organism>
<dbReference type="EMBL" id="RCMV01001298">
    <property type="protein sequence ID" value="KAG3209286.1"/>
    <property type="molecule type" value="Genomic_DNA"/>
</dbReference>
<evidence type="ECO:0000313" key="4">
    <source>
        <dbReference type="EMBL" id="KAG2964196.1"/>
    </source>
</evidence>
<evidence type="ECO:0000313" key="6">
    <source>
        <dbReference type="Proteomes" id="UP000774804"/>
    </source>
</evidence>
<dbReference type="Proteomes" id="UP000760860">
    <property type="component" value="Unassembled WGS sequence"/>
</dbReference>
<dbReference type="Proteomes" id="UP000735874">
    <property type="component" value="Unassembled WGS sequence"/>
</dbReference>
<dbReference type="AlphaFoldDB" id="A0A8T1AUK4"/>
<dbReference type="Proteomes" id="UP000774804">
    <property type="component" value="Unassembled WGS sequence"/>
</dbReference>
<evidence type="ECO:0000313" key="1">
    <source>
        <dbReference type="EMBL" id="KAG2833458.1"/>
    </source>
</evidence>
<dbReference type="EMBL" id="RCMG01001204">
    <property type="protein sequence ID" value="KAG2833458.1"/>
    <property type="molecule type" value="Genomic_DNA"/>
</dbReference>
<dbReference type="Proteomes" id="UP000697107">
    <property type="component" value="Unassembled WGS sequence"/>
</dbReference>
<sequence>MGSLHESSTGSSLQRDFDTKHRFAYQPDALVVVGPRFNTPGRERGIANSPVQGKSSTVKEKRCAFSRFHAIGAECLQELPAPATERL</sequence>
<name>A0A8T1AUK4_9STRA</name>
<evidence type="ECO:0000313" key="3">
    <source>
        <dbReference type="EMBL" id="KAG2898304.1"/>
    </source>
</evidence>
<dbReference type="EMBL" id="RCML01001240">
    <property type="protein sequence ID" value="KAG2964196.1"/>
    <property type="molecule type" value="Genomic_DNA"/>
</dbReference>
<gene>
    <name evidence="1" type="ORF">PC113_g20563</name>
    <name evidence="2" type="ORF">PC115_g20365</name>
    <name evidence="3" type="ORF">PC117_g22592</name>
    <name evidence="4" type="ORF">PC118_g20474</name>
    <name evidence="5" type="ORF">PC129_g19696</name>
</gene>
<evidence type="ECO:0000313" key="5">
    <source>
        <dbReference type="EMBL" id="KAG3209286.1"/>
    </source>
</evidence>
<dbReference type="EMBL" id="RCMI01001274">
    <property type="protein sequence ID" value="KAG2887383.1"/>
    <property type="molecule type" value="Genomic_DNA"/>
</dbReference>
<reference evidence="2" key="1">
    <citation type="submission" date="2018-10" db="EMBL/GenBank/DDBJ databases">
        <title>Effector identification in a new, highly contiguous assembly of the strawberry crown rot pathogen Phytophthora cactorum.</title>
        <authorList>
            <person name="Armitage A.D."/>
            <person name="Nellist C.F."/>
            <person name="Bates H."/>
            <person name="Vickerstaff R.J."/>
            <person name="Harrison R.J."/>
        </authorList>
    </citation>
    <scope>NUCLEOTIDE SEQUENCE</scope>
    <source>
        <strain evidence="1">15-7</strain>
        <strain evidence="2">4032</strain>
        <strain evidence="3">4040</strain>
        <strain evidence="4">P415</strain>
        <strain evidence="5">P421</strain>
    </source>
</reference>
<dbReference type="EMBL" id="RCMK01001262">
    <property type="protein sequence ID" value="KAG2898304.1"/>
    <property type="molecule type" value="Genomic_DNA"/>
</dbReference>
<proteinExistence type="predicted"/>
<evidence type="ECO:0000313" key="2">
    <source>
        <dbReference type="EMBL" id="KAG2887383.1"/>
    </source>
</evidence>
<comment type="caution">
    <text evidence="2">The sequence shown here is derived from an EMBL/GenBank/DDBJ whole genome shotgun (WGS) entry which is preliminary data.</text>
</comment>